<dbReference type="Proteomes" id="UP000265520">
    <property type="component" value="Unassembled WGS sequence"/>
</dbReference>
<name>A0A392PKD2_9FABA</name>
<protein>
    <submittedName>
        <fullName evidence="1">Uncharacterized protein</fullName>
    </submittedName>
</protein>
<sequence length="76" mass="8947">MTRRHVIVSYLHSPPTSRESQQAHAIEELLQASAKQHKHIKFRSKIKSGYWDGLEVIFERKWKVGEGLNGFRKFKN</sequence>
<dbReference type="AlphaFoldDB" id="A0A392PKD2"/>
<proteinExistence type="predicted"/>
<dbReference type="EMBL" id="LXQA010082051">
    <property type="protein sequence ID" value="MCI11920.1"/>
    <property type="molecule type" value="Genomic_DNA"/>
</dbReference>
<evidence type="ECO:0000313" key="1">
    <source>
        <dbReference type="EMBL" id="MCI11920.1"/>
    </source>
</evidence>
<reference evidence="1 2" key="1">
    <citation type="journal article" date="2018" name="Front. Plant Sci.">
        <title>Red Clover (Trifolium pratense) and Zigzag Clover (T. medium) - A Picture of Genomic Similarities and Differences.</title>
        <authorList>
            <person name="Dluhosova J."/>
            <person name="Istvanek J."/>
            <person name="Nedelnik J."/>
            <person name="Repkova J."/>
        </authorList>
    </citation>
    <scope>NUCLEOTIDE SEQUENCE [LARGE SCALE GENOMIC DNA]</scope>
    <source>
        <strain evidence="2">cv. 10/8</strain>
        <tissue evidence="1">Leaf</tissue>
    </source>
</reference>
<feature type="non-terminal residue" evidence="1">
    <location>
        <position position="76"/>
    </location>
</feature>
<comment type="caution">
    <text evidence="1">The sequence shown here is derived from an EMBL/GenBank/DDBJ whole genome shotgun (WGS) entry which is preliminary data.</text>
</comment>
<organism evidence="1 2">
    <name type="scientific">Trifolium medium</name>
    <dbReference type="NCBI Taxonomy" id="97028"/>
    <lineage>
        <taxon>Eukaryota</taxon>
        <taxon>Viridiplantae</taxon>
        <taxon>Streptophyta</taxon>
        <taxon>Embryophyta</taxon>
        <taxon>Tracheophyta</taxon>
        <taxon>Spermatophyta</taxon>
        <taxon>Magnoliopsida</taxon>
        <taxon>eudicotyledons</taxon>
        <taxon>Gunneridae</taxon>
        <taxon>Pentapetalae</taxon>
        <taxon>rosids</taxon>
        <taxon>fabids</taxon>
        <taxon>Fabales</taxon>
        <taxon>Fabaceae</taxon>
        <taxon>Papilionoideae</taxon>
        <taxon>50 kb inversion clade</taxon>
        <taxon>NPAAA clade</taxon>
        <taxon>Hologalegina</taxon>
        <taxon>IRL clade</taxon>
        <taxon>Trifolieae</taxon>
        <taxon>Trifolium</taxon>
    </lineage>
</organism>
<evidence type="ECO:0000313" key="2">
    <source>
        <dbReference type="Proteomes" id="UP000265520"/>
    </source>
</evidence>
<keyword evidence="2" id="KW-1185">Reference proteome</keyword>
<accession>A0A392PKD2</accession>